<evidence type="ECO:0000259" key="1">
    <source>
        <dbReference type="PROSITE" id="PS50983"/>
    </source>
</evidence>
<organism evidence="2 3">
    <name type="scientific">Ferrovibrio terrae</name>
    <dbReference type="NCBI Taxonomy" id="2594003"/>
    <lineage>
        <taxon>Bacteria</taxon>
        <taxon>Pseudomonadati</taxon>
        <taxon>Pseudomonadota</taxon>
        <taxon>Alphaproteobacteria</taxon>
        <taxon>Rhodospirillales</taxon>
        <taxon>Rhodospirillaceae</taxon>
        <taxon>Ferrovibrio</taxon>
    </lineage>
</organism>
<dbReference type="PANTHER" id="PTHR30535">
    <property type="entry name" value="VITAMIN B12-BINDING PROTEIN"/>
    <property type="match status" value="1"/>
</dbReference>
<sequence>MRLSRRALLGSVLLAPFAAYGQAERRITDDAGRSVALPANPARVYAAGPPASQLVFAISPDKLLGWTTHWREHERPYVAQRYADLPTLGRLTGRGNTANVETVLATKPELIFDYGSVNATFASLADRVQQQTGIPYLLLDGSFDAMPASIEKLGAALDEQPRAADLANWVRGQLMLVDERLATIPATQRPRVYYGRGPRGLDTGLAGSINTEIIERAGAVNVAASLGRGGLAQVSLEQILAWAPEVIITIDPNFHASLRSDPLWRGVPAVKDGRVYLAPNAPFGWVDFPPGLNRMLGLRWLCALLHPVQFPEDLRDFVADAYTRLYHQRPSDAQLDSLLASMKGFQL</sequence>
<name>A0A516H3V1_9PROT</name>
<gene>
    <name evidence="2" type="ORF">FNB15_14725</name>
</gene>
<evidence type="ECO:0000313" key="2">
    <source>
        <dbReference type="EMBL" id="QDO98453.1"/>
    </source>
</evidence>
<dbReference type="OrthoDB" id="9775594at2"/>
<dbReference type="CDD" id="cd01147">
    <property type="entry name" value="HemV-2"/>
    <property type="match status" value="1"/>
</dbReference>
<dbReference type="RefSeq" id="WP_144069434.1">
    <property type="nucleotide sequence ID" value="NZ_CP041636.1"/>
</dbReference>
<dbReference type="Gene3D" id="3.40.50.1980">
    <property type="entry name" value="Nitrogenase molybdenum iron protein domain"/>
    <property type="match status" value="2"/>
</dbReference>
<feature type="domain" description="Fe/B12 periplasmic-binding" evidence="1">
    <location>
        <begin position="43"/>
        <end position="309"/>
    </location>
</feature>
<dbReference type="InterPro" id="IPR050902">
    <property type="entry name" value="ABC_Transporter_SBP"/>
</dbReference>
<dbReference type="InterPro" id="IPR002491">
    <property type="entry name" value="ABC_transptr_periplasmic_BD"/>
</dbReference>
<dbReference type="GO" id="GO:0071281">
    <property type="term" value="P:cellular response to iron ion"/>
    <property type="evidence" value="ECO:0007669"/>
    <property type="project" value="TreeGrafter"/>
</dbReference>
<protein>
    <submittedName>
        <fullName evidence="2">Iron ABC transporter substrate-binding protein</fullName>
    </submittedName>
</protein>
<dbReference type="Gene3D" id="1.20.58.2180">
    <property type="match status" value="1"/>
</dbReference>
<reference evidence="2 3" key="1">
    <citation type="submission" date="2019-07" db="EMBL/GenBank/DDBJ databases">
        <title>Genome sequencing for Ferrovibrio sp. K5.</title>
        <authorList>
            <person name="Park S.-J."/>
        </authorList>
    </citation>
    <scope>NUCLEOTIDE SEQUENCE [LARGE SCALE GENOMIC DNA]</scope>
    <source>
        <strain evidence="2 3">K5</strain>
    </source>
</reference>
<dbReference type="PANTHER" id="PTHR30535:SF34">
    <property type="entry name" value="MOLYBDATE-BINDING PROTEIN MOLA"/>
    <property type="match status" value="1"/>
</dbReference>
<dbReference type="AlphaFoldDB" id="A0A516H3V1"/>
<proteinExistence type="predicted"/>
<keyword evidence="3" id="KW-1185">Reference proteome</keyword>
<dbReference type="SUPFAM" id="SSF53807">
    <property type="entry name" value="Helical backbone' metal receptor"/>
    <property type="match status" value="1"/>
</dbReference>
<dbReference type="Proteomes" id="UP000317496">
    <property type="component" value="Chromosome"/>
</dbReference>
<dbReference type="PROSITE" id="PS50983">
    <property type="entry name" value="FE_B12_PBP"/>
    <property type="match status" value="1"/>
</dbReference>
<accession>A0A516H3V1</accession>
<dbReference type="Pfam" id="PF01497">
    <property type="entry name" value="Peripla_BP_2"/>
    <property type="match status" value="1"/>
</dbReference>
<dbReference type="KEGG" id="fer:FNB15_14725"/>
<dbReference type="EMBL" id="CP041636">
    <property type="protein sequence ID" value="QDO98453.1"/>
    <property type="molecule type" value="Genomic_DNA"/>
</dbReference>
<evidence type="ECO:0000313" key="3">
    <source>
        <dbReference type="Proteomes" id="UP000317496"/>
    </source>
</evidence>